<dbReference type="SMART" id="SM00184">
    <property type="entry name" value="RING"/>
    <property type="match status" value="1"/>
</dbReference>
<evidence type="ECO:0000313" key="8">
    <source>
        <dbReference type="Proteomes" id="UP001295423"/>
    </source>
</evidence>
<evidence type="ECO:0000259" key="6">
    <source>
        <dbReference type="PROSITE" id="PS50089"/>
    </source>
</evidence>
<feature type="compositionally biased region" description="Low complexity" evidence="5">
    <location>
        <begin position="275"/>
        <end position="294"/>
    </location>
</feature>
<protein>
    <recommendedName>
        <fullName evidence="6">RING-type domain-containing protein</fullName>
    </recommendedName>
</protein>
<reference evidence="7" key="1">
    <citation type="submission" date="2023-08" db="EMBL/GenBank/DDBJ databases">
        <authorList>
            <person name="Audoor S."/>
            <person name="Bilcke G."/>
        </authorList>
    </citation>
    <scope>NUCLEOTIDE SEQUENCE</scope>
</reference>
<dbReference type="PANTHER" id="PTHR14155">
    <property type="entry name" value="RING FINGER DOMAIN-CONTAINING"/>
    <property type="match status" value="1"/>
</dbReference>
<evidence type="ECO:0000256" key="1">
    <source>
        <dbReference type="ARBA" id="ARBA00022723"/>
    </source>
</evidence>
<feature type="compositionally biased region" description="Low complexity" evidence="5">
    <location>
        <begin position="244"/>
        <end position="254"/>
    </location>
</feature>
<dbReference type="PANTHER" id="PTHR14155:SF627">
    <property type="entry name" value="OS06G0192800 PROTEIN"/>
    <property type="match status" value="1"/>
</dbReference>
<feature type="compositionally biased region" description="Acidic residues" evidence="5">
    <location>
        <begin position="230"/>
        <end position="243"/>
    </location>
</feature>
<gene>
    <name evidence="7" type="ORF">CYCCA115_LOCUS7219</name>
</gene>
<dbReference type="Pfam" id="PF13639">
    <property type="entry name" value="zf-RING_2"/>
    <property type="match status" value="1"/>
</dbReference>
<evidence type="ECO:0000256" key="4">
    <source>
        <dbReference type="PROSITE-ProRule" id="PRU00175"/>
    </source>
</evidence>
<feature type="region of interest" description="Disordered" evidence="5">
    <location>
        <begin position="1"/>
        <end position="30"/>
    </location>
</feature>
<dbReference type="SUPFAM" id="SSF57850">
    <property type="entry name" value="RING/U-box"/>
    <property type="match status" value="1"/>
</dbReference>
<keyword evidence="8" id="KW-1185">Reference proteome</keyword>
<sequence>MSSVMNFHDNSTGGMPPDHHYSNHHDSSSDDGDFFDDHPVIEAFVCYGWLFLMFYCLLCRNKREPPSTEVGDRIRARARENQERIEQKKVKEGQSPELRKRVVDENMITKVVLSKDSQGNLTLGNKKSSVEDCQETSIDDVEAQKGDNNSKDITHLEADDEEGLTCVICLDCFEPDDLVSWTKHDPTCTHVFHDECIRQWLEERRQDECPSCRCHLVPPPEVPKTKSLDEESDDTDEEEEVSESDTGSSGNSSEQPKEDADSALFVMISGLLSRASTTVSSSSTTRRPASAPASGEYNLVSVNSGSFDSQDAPGRVQDAEDRTQQGPLDEESPSPSPSSSSEEDDNDEAFNQAHSSSTSGASVATMSVSEALRQSEAMEDEDDDDNEVMDGAMELGMQHAVTNITFSP</sequence>
<accession>A0AAD2CNX7</accession>
<feature type="compositionally biased region" description="Polar residues" evidence="5">
    <location>
        <begin position="352"/>
        <end position="368"/>
    </location>
</feature>
<dbReference type="GO" id="GO:0008270">
    <property type="term" value="F:zinc ion binding"/>
    <property type="evidence" value="ECO:0007669"/>
    <property type="project" value="UniProtKB-KW"/>
</dbReference>
<evidence type="ECO:0000313" key="7">
    <source>
        <dbReference type="EMBL" id="CAJ1940793.1"/>
    </source>
</evidence>
<feature type="compositionally biased region" description="Acidic residues" evidence="5">
    <location>
        <begin position="377"/>
        <end position="388"/>
    </location>
</feature>
<dbReference type="InterPro" id="IPR053238">
    <property type="entry name" value="RING-H2_zinc_finger"/>
</dbReference>
<keyword evidence="1" id="KW-0479">Metal-binding</keyword>
<dbReference type="InterPro" id="IPR001841">
    <property type="entry name" value="Znf_RING"/>
</dbReference>
<dbReference type="EMBL" id="CAKOGP040000957">
    <property type="protein sequence ID" value="CAJ1940793.1"/>
    <property type="molecule type" value="Genomic_DNA"/>
</dbReference>
<dbReference type="InterPro" id="IPR013083">
    <property type="entry name" value="Znf_RING/FYVE/PHD"/>
</dbReference>
<proteinExistence type="predicted"/>
<evidence type="ECO:0000256" key="5">
    <source>
        <dbReference type="SAM" id="MobiDB-lite"/>
    </source>
</evidence>
<name>A0AAD2CNX7_9STRA</name>
<evidence type="ECO:0000256" key="2">
    <source>
        <dbReference type="ARBA" id="ARBA00022771"/>
    </source>
</evidence>
<feature type="compositionally biased region" description="Polar residues" evidence="5">
    <location>
        <begin position="1"/>
        <end position="13"/>
    </location>
</feature>
<feature type="domain" description="RING-type" evidence="6">
    <location>
        <begin position="166"/>
        <end position="213"/>
    </location>
</feature>
<keyword evidence="3" id="KW-0862">Zinc</keyword>
<dbReference type="PROSITE" id="PS50089">
    <property type="entry name" value="ZF_RING_2"/>
    <property type="match status" value="1"/>
</dbReference>
<feature type="compositionally biased region" description="Polar residues" evidence="5">
    <location>
        <begin position="300"/>
        <end position="309"/>
    </location>
</feature>
<comment type="caution">
    <text evidence="7">The sequence shown here is derived from an EMBL/GenBank/DDBJ whole genome shotgun (WGS) entry which is preliminary data.</text>
</comment>
<dbReference type="CDD" id="cd16448">
    <property type="entry name" value="RING-H2"/>
    <property type="match status" value="1"/>
</dbReference>
<dbReference type="Proteomes" id="UP001295423">
    <property type="component" value="Unassembled WGS sequence"/>
</dbReference>
<feature type="region of interest" description="Disordered" evidence="5">
    <location>
        <begin position="212"/>
        <end position="259"/>
    </location>
</feature>
<feature type="compositionally biased region" description="Basic and acidic residues" evidence="5">
    <location>
        <begin position="17"/>
        <end position="28"/>
    </location>
</feature>
<evidence type="ECO:0000256" key="3">
    <source>
        <dbReference type="ARBA" id="ARBA00022833"/>
    </source>
</evidence>
<feature type="region of interest" description="Disordered" evidence="5">
    <location>
        <begin position="275"/>
        <end position="408"/>
    </location>
</feature>
<dbReference type="AlphaFoldDB" id="A0AAD2CNX7"/>
<keyword evidence="2 4" id="KW-0863">Zinc-finger</keyword>
<dbReference type="Gene3D" id="3.30.40.10">
    <property type="entry name" value="Zinc/RING finger domain, C3HC4 (zinc finger)"/>
    <property type="match status" value="1"/>
</dbReference>
<organism evidence="7 8">
    <name type="scientific">Cylindrotheca closterium</name>
    <dbReference type="NCBI Taxonomy" id="2856"/>
    <lineage>
        <taxon>Eukaryota</taxon>
        <taxon>Sar</taxon>
        <taxon>Stramenopiles</taxon>
        <taxon>Ochrophyta</taxon>
        <taxon>Bacillariophyta</taxon>
        <taxon>Bacillariophyceae</taxon>
        <taxon>Bacillariophycidae</taxon>
        <taxon>Bacillariales</taxon>
        <taxon>Bacillariaceae</taxon>
        <taxon>Cylindrotheca</taxon>
    </lineage>
</organism>